<dbReference type="EMBL" id="LAZR01010699">
    <property type="protein sequence ID" value="KKM65596.1"/>
    <property type="molecule type" value="Genomic_DNA"/>
</dbReference>
<comment type="caution">
    <text evidence="1">The sequence shown here is derived from an EMBL/GenBank/DDBJ whole genome shotgun (WGS) entry which is preliminary data.</text>
</comment>
<dbReference type="InterPro" id="IPR000424">
    <property type="entry name" value="Primosome_PriB/ssb"/>
</dbReference>
<reference evidence="1" key="1">
    <citation type="journal article" date="2015" name="Nature">
        <title>Complex archaea that bridge the gap between prokaryotes and eukaryotes.</title>
        <authorList>
            <person name="Spang A."/>
            <person name="Saw J.H."/>
            <person name="Jorgensen S.L."/>
            <person name="Zaremba-Niedzwiedzka K."/>
            <person name="Martijn J."/>
            <person name="Lind A.E."/>
            <person name="van Eijk R."/>
            <person name="Schleper C."/>
            <person name="Guy L."/>
            <person name="Ettema T.J."/>
        </authorList>
    </citation>
    <scope>NUCLEOTIDE SEQUENCE</scope>
</reference>
<dbReference type="AlphaFoldDB" id="A0A0F9JSZ2"/>
<protein>
    <submittedName>
        <fullName evidence="1">Uncharacterized protein</fullName>
    </submittedName>
</protein>
<accession>A0A0F9JSZ2</accession>
<dbReference type="GO" id="GO:0003697">
    <property type="term" value="F:single-stranded DNA binding"/>
    <property type="evidence" value="ECO:0007669"/>
    <property type="project" value="InterPro"/>
</dbReference>
<organism evidence="1">
    <name type="scientific">marine sediment metagenome</name>
    <dbReference type="NCBI Taxonomy" id="412755"/>
    <lineage>
        <taxon>unclassified sequences</taxon>
        <taxon>metagenomes</taxon>
        <taxon>ecological metagenomes</taxon>
    </lineage>
</organism>
<gene>
    <name evidence="1" type="ORF">LCGC14_1489660</name>
</gene>
<sequence>MSIEGVLAEQPPVRDLPGGRGTFCEGVIEVDTMDVPVITRVGKGERLGKITGGSGVLVTGKLVVQSWNTGGGIKGTEASRRQRMVVEIDRIEAVCPPADQDVTGEDVP</sequence>
<proteinExistence type="predicted"/>
<name>A0A0F9JSZ2_9ZZZZ</name>
<evidence type="ECO:0000313" key="1">
    <source>
        <dbReference type="EMBL" id="KKM65596.1"/>
    </source>
</evidence>
<dbReference type="PROSITE" id="PS50935">
    <property type="entry name" value="SSB"/>
    <property type="match status" value="1"/>
</dbReference>